<sequence>MPKPIHEADYRQLMEVLRQARLRAQLDQAAVAEQLGVPQSFVSKYENGERTLDVIEFVAICGILGLDPSQEIAVIGRRPRLRPTAKTSN</sequence>
<evidence type="ECO:0000313" key="2">
    <source>
        <dbReference type="EMBL" id="QND79617.1"/>
    </source>
</evidence>
<dbReference type="Pfam" id="PF01381">
    <property type="entry name" value="HTH_3"/>
    <property type="match status" value="1"/>
</dbReference>
<keyword evidence="3" id="KW-1185">Reference proteome</keyword>
<dbReference type="PROSITE" id="PS50943">
    <property type="entry name" value="HTH_CROC1"/>
    <property type="match status" value="1"/>
</dbReference>
<reference evidence="2 3" key="1">
    <citation type="submission" date="2020-08" db="EMBL/GenBank/DDBJ databases">
        <title>Streptomycin resistant and MDR strain, P. mexicana.</title>
        <authorList>
            <person name="Ganesh-kumar S."/>
            <person name="Zhe T."/>
            <person name="Yu Z."/>
            <person name="Min Y."/>
        </authorList>
    </citation>
    <scope>NUCLEOTIDE SEQUENCE [LARGE SCALE GENOMIC DNA]</scope>
    <source>
        <strain evidence="2 3">GTZY</strain>
    </source>
</reference>
<dbReference type="EMBL" id="CP060028">
    <property type="protein sequence ID" value="QND79617.1"/>
    <property type="molecule type" value="Genomic_DNA"/>
</dbReference>
<gene>
    <name evidence="2" type="ORF">H4W19_14895</name>
</gene>
<protein>
    <submittedName>
        <fullName evidence="2">Helix-turn-helix transcriptional regulator</fullName>
    </submittedName>
</protein>
<dbReference type="InterPro" id="IPR010982">
    <property type="entry name" value="Lambda_DNA-bd_dom_sf"/>
</dbReference>
<dbReference type="SUPFAM" id="SSF47413">
    <property type="entry name" value="lambda repressor-like DNA-binding domains"/>
    <property type="match status" value="1"/>
</dbReference>
<dbReference type="Gene3D" id="1.10.260.40">
    <property type="entry name" value="lambda repressor-like DNA-binding domains"/>
    <property type="match status" value="1"/>
</dbReference>
<dbReference type="SMART" id="SM00530">
    <property type="entry name" value="HTH_XRE"/>
    <property type="match status" value="1"/>
</dbReference>
<dbReference type="InterPro" id="IPR001387">
    <property type="entry name" value="Cro/C1-type_HTH"/>
</dbReference>
<evidence type="ECO:0000313" key="3">
    <source>
        <dbReference type="Proteomes" id="UP000515506"/>
    </source>
</evidence>
<feature type="domain" description="HTH cro/C1-type" evidence="1">
    <location>
        <begin position="17"/>
        <end position="72"/>
    </location>
</feature>
<accession>A0ABX6R9P3</accession>
<dbReference type="Proteomes" id="UP000515506">
    <property type="component" value="Chromosome"/>
</dbReference>
<name>A0ABX6R9P3_PSEMX</name>
<organism evidence="2 3">
    <name type="scientific">Pseudoxanthomonas mexicana</name>
    <dbReference type="NCBI Taxonomy" id="128785"/>
    <lineage>
        <taxon>Bacteria</taxon>
        <taxon>Pseudomonadati</taxon>
        <taxon>Pseudomonadota</taxon>
        <taxon>Gammaproteobacteria</taxon>
        <taxon>Lysobacterales</taxon>
        <taxon>Lysobacteraceae</taxon>
        <taxon>Pseudoxanthomonas</taxon>
    </lineage>
</organism>
<proteinExistence type="predicted"/>
<evidence type="ECO:0000259" key="1">
    <source>
        <dbReference type="PROSITE" id="PS50943"/>
    </source>
</evidence>
<dbReference type="CDD" id="cd00093">
    <property type="entry name" value="HTH_XRE"/>
    <property type="match status" value="1"/>
</dbReference>